<evidence type="ECO:0000259" key="2">
    <source>
        <dbReference type="Pfam" id="PF05569"/>
    </source>
</evidence>
<keyword evidence="1" id="KW-0472">Membrane</keyword>
<feature type="domain" description="Peptidase M56" evidence="2">
    <location>
        <begin position="1"/>
        <end position="63"/>
    </location>
</feature>
<keyword evidence="4" id="KW-1185">Reference proteome</keyword>
<evidence type="ECO:0000256" key="1">
    <source>
        <dbReference type="SAM" id="Phobius"/>
    </source>
</evidence>
<dbReference type="Pfam" id="PF05569">
    <property type="entry name" value="Peptidase_M56"/>
    <property type="match status" value="1"/>
</dbReference>
<feature type="transmembrane region" description="Helical" evidence="1">
    <location>
        <begin position="70"/>
        <end position="89"/>
    </location>
</feature>
<dbReference type="AlphaFoldDB" id="A0A1G7VQS9"/>
<evidence type="ECO:0000313" key="4">
    <source>
        <dbReference type="Proteomes" id="UP000198656"/>
    </source>
</evidence>
<gene>
    <name evidence="3" type="ORF">SAMN05443529_104206</name>
</gene>
<organism evidence="3 4">
    <name type="scientific">Desulfosporosinus hippei DSM 8344</name>
    <dbReference type="NCBI Taxonomy" id="1121419"/>
    <lineage>
        <taxon>Bacteria</taxon>
        <taxon>Bacillati</taxon>
        <taxon>Bacillota</taxon>
        <taxon>Clostridia</taxon>
        <taxon>Eubacteriales</taxon>
        <taxon>Desulfitobacteriaceae</taxon>
        <taxon>Desulfosporosinus</taxon>
    </lineage>
</organism>
<dbReference type="STRING" id="1121419.SAMN05443529_104206"/>
<keyword evidence="1" id="KW-1133">Transmembrane helix</keyword>
<evidence type="ECO:0000313" key="3">
    <source>
        <dbReference type="EMBL" id="SDG62176.1"/>
    </source>
</evidence>
<proteinExistence type="predicted"/>
<reference evidence="4" key="1">
    <citation type="submission" date="2016-10" db="EMBL/GenBank/DDBJ databases">
        <authorList>
            <person name="Varghese N."/>
            <person name="Submissions S."/>
        </authorList>
    </citation>
    <scope>NUCLEOTIDE SEQUENCE [LARGE SCALE GENOMIC DNA]</scope>
    <source>
        <strain evidence="4">DSM 8344</strain>
    </source>
</reference>
<name>A0A1G7VQS9_9FIRM</name>
<dbReference type="EMBL" id="FNCP01000004">
    <property type="protein sequence ID" value="SDG62176.1"/>
    <property type="molecule type" value="Genomic_DNA"/>
</dbReference>
<protein>
    <submittedName>
        <fullName evidence="3">BlaR1 peptidase M56</fullName>
    </submittedName>
</protein>
<dbReference type="InterPro" id="IPR008756">
    <property type="entry name" value="Peptidase_M56"/>
</dbReference>
<sequence>MREDCELACDADSLSVLKPEEYQSYGLSIISLVTPAQSSWLPGTTGFLGNKNNQQIKRRIKMIKFFQKPTLKWTCTAIAIVICLGLVGFTNSISNATPVAGAGNPKQMSLSDPFSTVKDGSFDYNKSLSFTPLLPSFTAGYQLTDSTAFKEITPPSNNVSRYLASYGSNNRFVIHETTSPEGMHPLYFAGIDQGTKTQIKIGDVSATLYESEIAKVNAIQFIKNGVEYTAATRYVGGISLDDLKKVCASIVVPVNNPPANFYIDKTGATASEGLSFKPLQPGDIVVPEGHKFQVASSRISTQGDKTSEVFTLSYTTAGASYLDVEIGKGDNPFGEPTPVLMPDSDFDTKQIGGTEVKLRLKNNIQGLPAAKFTIPEKGLECMLYSTVQESEVEKAVESILEAYAKL</sequence>
<keyword evidence="1" id="KW-0812">Transmembrane</keyword>
<dbReference type="Proteomes" id="UP000198656">
    <property type="component" value="Unassembled WGS sequence"/>
</dbReference>
<accession>A0A1G7VQS9</accession>